<evidence type="ECO:0000313" key="1">
    <source>
        <dbReference type="EMBL" id="MBB6121741.1"/>
    </source>
</evidence>
<dbReference type="RefSeq" id="WP_184293169.1">
    <property type="nucleotide sequence ID" value="NZ_JACHJO010000011.1"/>
</dbReference>
<dbReference type="Proteomes" id="UP000536604">
    <property type="component" value="Unassembled WGS sequence"/>
</dbReference>
<protein>
    <submittedName>
        <fullName evidence="1">Uncharacterized protein</fullName>
    </submittedName>
</protein>
<accession>A0A841J050</accession>
<sequence length="166" mass="18582">MGQHRVQERFAKSFTSELWDNPGRRKRWALRHRTPEQVQRTSQGLAWSVAVSLNRIIPMPVLTAVVRMAVALEFSGDTQRCAKEGQPVSKGALHLWATTDTMVDRVIRHDPAAAQRMVGDIVRDAQDKLGIAPDVVGYALIQAMALDRDIVRSFLERSLLPGTLDD</sequence>
<dbReference type="EMBL" id="JACHJO010000011">
    <property type="protein sequence ID" value="MBB6121741.1"/>
    <property type="molecule type" value="Genomic_DNA"/>
</dbReference>
<comment type="caution">
    <text evidence="1">The sequence shown here is derived from an EMBL/GenBank/DDBJ whole genome shotgun (WGS) entry which is preliminary data.</text>
</comment>
<name>A0A841J050_9ACTN</name>
<organism evidence="1 2">
    <name type="scientific">Nocardiopsis algeriensis</name>
    <dbReference type="NCBI Taxonomy" id="1478215"/>
    <lineage>
        <taxon>Bacteria</taxon>
        <taxon>Bacillati</taxon>
        <taxon>Actinomycetota</taxon>
        <taxon>Actinomycetes</taxon>
        <taxon>Streptosporangiales</taxon>
        <taxon>Nocardiopsidaceae</taxon>
        <taxon>Nocardiopsis</taxon>
    </lineage>
</organism>
<dbReference type="AlphaFoldDB" id="A0A841J050"/>
<reference evidence="1 2" key="1">
    <citation type="submission" date="2020-08" db="EMBL/GenBank/DDBJ databases">
        <title>Genomic Encyclopedia of Type Strains, Phase III (KMG-III): the genomes of soil and plant-associated and newly described type strains.</title>
        <authorList>
            <person name="Whitman W."/>
        </authorList>
    </citation>
    <scope>NUCLEOTIDE SEQUENCE [LARGE SCALE GENOMIC DNA]</scope>
    <source>
        <strain evidence="1 2">CECT 8712</strain>
    </source>
</reference>
<proteinExistence type="predicted"/>
<keyword evidence="2" id="KW-1185">Reference proteome</keyword>
<gene>
    <name evidence="1" type="ORF">FHS13_003715</name>
</gene>
<evidence type="ECO:0000313" key="2">
    <source>
        <dbReference type="Proteomes" id="UP000536604"/>
    </source>
</evidence>